<accession>A0ABS7TBV1</accession>
<evidence type="ECO:0000256" key="12">
    <source>
        <dbReference type="ARBA" id="ARBA00023136"/>
    </source>
</evidence>
<evidence type="ECO:0000256" key="5">
    <source>
        <dbReference type="ARBA" id="ARBA00022475"/>
    </source>
</evidence>
<comment type="subunit">
    <text evidence="14">Homodimer.</text>
</comment>
<reference evidence="16" key="1">
    <citation type="submission" date="2021-09" db="EMBL/GenBank/DDBJ databases">
        <authorList>
            <person name="Wu T."/>
            <person name="Guo S.Z."/>
        </authorList>
    </citation>
    <scope>NUCLEOTIDE SEQUENCE</scope>
    <source>
        <strain evidence="16">RSS-23</strain>
    </source>
</reference>
<evidence type="ECO:0000256" key="8">
    <source>
        <dbReference type="ARBA" id="ARBA00022723"/>
    </source>
</evidence>
<evidence type="ECO:0000256" key="2">
    <source>
        <dbReference type="ARBA" id="ARBA00005073"/>
    </source>
</evidence>
<feature type="binding site" description="axial binding residue" evidence="14">
    <location>
        <position position="83"/>
    </location>
    <ligand>
        <name>heme</name>
        <dbReference type="ChEBI" id="CHEBI:30413"/>
    </ligand>
    <ligandPart>
        <name>Fe</name>
        <dbReference type="ChEBI" id="CHEBI:18248"/>
    </ligandPart>
</feature>
<evidence type="ECO:0000256" key="7">
    <source>
        <dbReference type="ARBA" id="ARBA00022692"/>
    </source>
</evidence>
<dbReference type="Pfam" id="PF03653">
    <property type="entry name" value="UPF0093"/>
    <property type="match status" value="1"/>
</dbReference>
<evidence type="ECO:0000256" key="14">
    <source>
        <dbReference type="HAMAP-Rule" id="MF_02239"/>
    </source>
</evidence>
<feature type="binding site" description="axial binding residue" evidence="14">
    <location>
        <position position="10"/>
    </location>
    <ligand>
        <name>heme</name>
        <dbReference type="ChEBI" id="CHEBI:30413"/>
    </ligand>
    <ligandPart>
        <name>Fe</name>
        <dbReference type="ChEBI" id="CHEBI:18248"/>
    </ligandPart>
</feature>
<organism evidence="16 17">
    <name type="scientific">Thermomonas beijingensis</name>
    <dbReference type="NCBI Taxonomy" id="2872701"/>
    <lineage>
        <taxon>Bacteria</taxon>
        <taxon>Pseudomonadati</taxon>
        <taxon>Pseudomonadota</taxon>
        <taxon>Gammaproteobacteria</taxon>
        <taxon>Lysobacterales</taxon>
        <taxon>Lysobacteraceae</taxon>
        <taxon>Thermomonas</taxon>
    </lineage>
</organism>
<evidence type="ECO:0000256" key="1">
    <source>
        <dbReference type="ARBA" id="ARBA00004651"/>
    </source>
</evidence>
<keyword evidence="10 14" id="KW-0560">Oxidoreductase</keyword>
<dbReference type="HAMAP" id="MF_02239">
    <property type="entry name" value="HemJ"/>
    <property type="match status" value="1"/>
</dbReference>
<keyword evidence="12 14" id="KW-0472">Membrane</keyword>
<dbReference type="InterPro" id="IPR005265">
    <property type="entry name" value="HemJ-like"/>
</dbReference>
<evidence type="ECO:0000256" key="6">
    <source>
        <dbReference type="ARBA" id="ARBA00022617"/>
    </source>
</evidence>
<keyword evidence="11 14" id="KW-0408">Iron</keyword>
<keyword evidence="6 14" id="KW-0349">Heme</keyword>
<keyword evidence="9 14" id="KW-1133">Transmembrane helix</keyword>
<dbReference type="EMBL" id="JAIQDJ010000001">
    <property type="protein sequence ID" value="MBZ4185280.1"/>
    <property type="molecule type" value="Genomic_DNA"/>
</dbReference>
<dbReference type="PIRSF" id="PIRSF004638">
    <property type="entry name" value="UCP004638"/>
    <property type="match status" value="1"/>
</dbReference>
<gene>
    <name evidence="16" type="ORF">K7B09_02935</name>
</gene>
<evidence type="ECO:0000313" key="16">
    <source>
        <dbReference type="EMBL" id="MBZ4185280.1"/>
    </source>
</evidence>
<evidence type="ECO:0000256" key="4">
    <source>
        <dbReference type="ARBA" id="ARBA00017504"/>
    </source>
</evidence>
<keyword evidence="7 14" id="KW-0812">Transmembrane</keyword>
<feature type="transmembrane region" description="Helical" evidence="14">
    <location>
        <begin position="118"/>
        <end position="135"/>
    </location>
</feature>
<keyword evidence="5 14" id="KW-1003">Cell membrane</keyword>
<dbReference type="RefSeq" id="WP_223626597.1">
    <property type="nucleotide sequence ID" value="NZ_JAIQDJ010000001.1"/>
</dbReference>
<sequence length="139" mass="15807">MAYLLTKTLHIVFVMAWMAAVFYLPRILVNLAEVGDAPAVRQRLLLMGRRLYHFGHVMFAIAFLLGLVLWLHFHIAGGWLHAKLLLVALLLAYYIVSGRKLKRAAQGMQLGSSTALRWFNELPLPLLVMIVWLVLAKPF</sequence>
<evidence type="ECO:0000256" key="9">
    <source>
        <dbReference type="ARBA" id="ARBA00022989"/>
    </source>
</evidence>
<comment type="subcellular location">
    <subcellularLocation>
        <location evidence="1 14">Cell membrane</location>
        <topology evidence="1 14">Multi-pass membrane protein</topology>
    </subcellularLocation>
</comment>
<name>A0ABS7TBV1_9GAMM</name>
<keyword evidence="8 14" id="KW-0479">Metal-binding</keyword>
<evidence type="ECO:0000256" key="15">
    <source>
        <dbReference type="PIRNR" id="PIRNR004638"/>
    </source>
</evidence>
<dbReference type="PANTHER" id="PTHR40255">
    <property type="entry name" value="UPF0093 MEMBRANE PROTEIN SLR1790"/>
    <property type="match status" value="1"/>
</dbReference>
<dbReference type="EC" id="1.3.99.-" evidence="14 15"/>
<comment type="similarity">
    <text evidence="3 14 15">Belongs to the HemJ family.</text>
</comment>
<proteinExistence type="inferred from homology"/>
<protein>
    <recommendedName>
        <fullName evidence="4 14">Protoporphyrinogen IX oxidase</fullName>
        <shortName evidence="14">PPO</shortName>
        <ecNumber evidence="14 15">1.3.99.-</ecNumber>
    </recommendedName>
</protein>
<evidence type="ECO:0000256" key="3">
    <source>
        <dbReference type="ARBA" id="ARBA00006501"/>
    </source>
</evidence>
<evidence type="ECO:0000256" key="13">
    <source>
        <dbReference type="ARBA" id="ARBA00048390"/>
    </source>
</evidence>
<comment type="caution">
    <text evidence="16">The sequence shown here is derived from an EMBL/GenBank/DDBJ whole genome shotgun (WGS) entry which is preliminary data.</text>
</comment>
<feature type="transmembrane region" description="Helical" evidence="14">
    <location>
        <begin position="79"/>
        <end position="97"/>
    </location>
</feature>
<dbReference type="Proteomes" id="UP001430290">
    <property type="component" value="Unassembled WGS sequence"/>
</dbReference>
<evidence type="ECO:0000313" key="17">
    <source>
        <dbReference type="Proteomes" id="UP001430290"/>
    </source>
</evidence>
<dbReference type="PANTHER" id="PTHR40255:SF1">
    <property type="entry name" value="PROTOPORPHYRINOGEN IX OXIDASE"/>
    <property type="match status" value="1"/>
</dbReference>
<comment type="catalytic activity">
    <reaction evidence="13 14 15">
        <text>protoporphyrinogen IX + 3 A = protoporphyrin IX + 3 AH2</text>
        <dbReference type="Rhea" id="RHEA:62000"/>
        <dbReference type="ChEBI" id="CHEBI:13193"/>
        <dbReference type="ChEBI" id="CHEBI:17499"/>
        <dbReference type="ChEBI" id="CHEBI:57306"/>
        <dbReference type="ChEBI" id="CHEBI:57307"/>
    </reaction>
</comment>
<keyword evidence="17" id="KW-1185">Reference proteome</keyword>
<comment type="function">
    <text evidence="14 15">Catalyzes the oxidation of protoporphyrinogen IX to protoporphyrin IX.</text>
</comment>
<comment type="pathway">
    <text evidence="2 14 15">Porphyrin-containing compound metabolism; protoporphyrin-IX biosynthesis; protoporphyrin-IX from protoporphyrinogen-IX: step 1/1.</text>
</comment>
<evidence type="ECO:0000256" key="11">
    <source>
        <dbReference type="ARBA" id="ARBA00023004"/>
    </source>
</evidence>
<feature type="transmembrane region" description="Helical" evidence="14">
    <location>
        <begin position="12"/>
        <end position="31"/>
    </location>
</feature>
<feature type="transmembrane region" description="Helical" evidence="14">
    <location>
        <begin position="51"/>
        <end position="73"/>
    </location>
</feature>
<evidence type="ECO:0000256" key="10">
    <source>
        <dbReference type="ARBA" id="ARBA00023002"/>
    </source>
</evidence>
<comment type="cofactor">
    <cofactor evidence="14 15">
        <name>heme b</name>
        <dbReference type="ChEBI" id="CHEBI:60344"/>
    </cofactor>
    <text evidence="14 15">Binds 1 heme b (iron(II)-protoporphyrin IX) group per subunit.</text>
</comment>